<evidence type="ECO:0000313" key="4">
    <source>
        <dbReference type="EMBL" id="ABM05323.1"/>
    </source>
</evidence>
<organism evidence="4 5">
    <name type="scientific">Psychromonas ingrahamii (strain DSM 17664 / CCUG 51855 / 37)</name>
    <dbReference type="NCBI Taxonomy" id="357804"/>
    <lineage>
        <taxon>Bacteria</taxon>
        <taxon>Pseudomonadati</taxon>
        <taxon>Pseudomonadota</taxon>
        <taxon>Gammaproteobacteria</taxon>
        <taxon>Alteromonadales</taxon>
        <taxon>Psychromonadaceae</taxon>
        <taxon>Psychromonas</taxon>
    </lineage>
</organism>
<evidence type="ECO:0000256" key="1">
    <source>
        <dbReference type="SAM" id="Coils"/>
    </source>
</evidence>
<dbReference type="eggNOG" id="COG2959">
    <property type="taxonomic scope" value="Bacteria"/>
</dbReference>
<evidence type="ECO:0000256" key="2">
    <source>
        <dbReference type="SAM" id="MobiDB-lite"/>
    </source>
</evidence>
<keyword evidence="5" id="KW-1185">Reference proteome</keyword>
<dbReference type="AlphaFoldDB" id="A1T0Q8"/>
<dbReference type="KEGG" id="pin:Ping_3640"/>
<dbReference type="EMBL" id="CP000510">
    <property type="protein sequence ID" value="ABM05323.1"/>
    <property type="molecule type" value="Genomic_DNA"/>
</dbReference>
<reference evidence="4 5" key="1">
    <citation type="submission" date="2007-01" db="EMBL/GenBank/DDBJ databases">
        <title>Complete sequence of Psychromonas ingrahamii 37.</title>
        <authorList>
            <consortium name="US DOE Joint Genome Institute"/>
            <person name="Copeland A."/>
            <person name="Lucas S."/>
            <person name="Lapidus A."/>
            <person name="Barry K."/>
            <person name="Detter J.C."/>
            <person name="Glavina del Rio T."/>
            <person name="Hammon N."/>
            <person name="Israni S."/>
            <person name="Dalin E."/>
            <person name="Tice H."/>
            <person name="Pitluck S."/>
            <person name="Thompson L.S."/>
            <person name="Brettin T."/>
            <person name="Bruce D."/>
            <person name="Han C."/>
            <person name="Tapia R."/>
            <person name="Schmutz J."/>
            <person name="Larimer F."/>
            <person name="Land M."/>
            <person name="Hauser L."/>
            <person name="Kyrpides N."/>
            <person name="Ivanova N."/>
            <person name="Staley J."/>
            <person name="Richardson P."/>
        </authorList>
    </citation>
    <scope>NUCLEOTIDE SEQUENCE [LARGE SCALE GENOMIC DNA]</scope>
    <source>
        <strain evidence="4 5">37</strain>
    </source>
</reference>
<name>A1T0Q8_PSYIN</name>
<dbReference type="PANTHER" id="PTHR38043">
    <property type="entry name" value="PROTEIN HEMX"/>
    <property type="match status" value="1"/>
</dbReference>
<evidence type="ECO:0000313" key="5">
    <source>
        <dbReference type="Proteomes" id="UP000000639"/>
    </source>
</evidence>
<proteinExistence type="predicted"/>
<evidence type="ECO:0000256" key="3">
    <source>
        <dbReference type="SAM" id="Phobius"/>
    </source>
</evidence>
<feature type="coiled-coil region" evidence="1">
    <location>
        <begin position="90"/>
        <end position="131"/>
    </location>
</feature>
<keyword evidence="4" id="KW-0808">Transferase</keyword>
<keyword evidence="3" id="KW-0472">Membrane</keyword>
<dbReference type="Pfam" id="PF04375">
    <property type="entry name" value="HemX"/>
    <property type="match status" value="1"/>
</dbReference>
<dbReference type="HOGENOM" id="CLU_036381_1_2_6"/>
<feature type="transmembrane region" description="Helical" evidence="3">
    <location>
        <begin position="43"/>
        <end position="65"/>
    </location>
</feature>
<feature type="region of interest" description="Disordered" evidence="2">
    <location>
        <begin position="1"/>
        <end position="21"/>
    </location>
</feature>
<dbReference type="RefSeq" id="WP_011771871.1">
    <property type="nucleotide sequence ID" value="NC_008709.1"/>
</dbReference>
<dbReference type="InterPro" id="IPR007470">
    <property type="entry name" value="HemX"/>
</dbReference>
<protein>
    <submittedName>
        <fullName evidence="4">Uroporphyrin-III C-methyltransferase HemX</fullName>
    </submittedName>
</protein>
<dbReference type="GO" id="GO:0008168">
    <property type="term" value="F:methyltransferase activity"/>
    <property type="evidence" value="ECO:0007669"/>
    <property type="project" value="UniProtKB-KW"/>
</dbReference>
<accession>A1T0Q8</accession>
<keyword evidence="3" id="KW-1133">Transmembrane helix</keyword>
<gene>
    <name evidence="4" type="primary">hemX</name>
    <name evidence="4" type="ordered locus">Ping_3640</name>
</gene>
<dbReference type="OrthoDB" id="5739852at2"/>
<dbReference type="PANTHER" id="PTHR38043:SF1">
    <property type="entry name" value="PROTEIN HEMX"/>
    <property type="match status" value="1"/>
</dbReference>
<keyword evidence="1" id="KW-0175">Coiled coil</keyword>
<sequence>MTKSNNDNDNEEIIDNEELKSDLSAAESENIPVNKNPKSSKSALVIALLALFLIVTLILSAGYFYKLNKTLTDQQQAKMAQLSSSLSSQEATLNQQNATLESALVQVNQQLRQVKNQNKLYSSDLQSLQRRMAETTVRHPNDWILAEVEYLIRLAGSKIWLESDLATAVALLSAADQRLLVLSDPSLNPLRSALLEDINSLESLPKRDPDGLILALSNLESRADKLLVVGLNLSTPDSKDKSEVSTDIKDWNENLSKSWRSFVESFVVINKRDVKVQALLSSEQKWYLQENLRAELAKAEFAVYREQQDIYDIAMQTASDLLTDYYDLTDNTTNYFFKSIQSLRDKKVSVDYPDQLKSATVLARIMTQRVNKSLANSTEE</sequence>
<keyword evidence="4" id="KW-0489">Methyltransferase</keyword>
<dbReference type="GO" id="GO:0032259">
    <property type="term" value="P:methylation"/>
    <property type="evidence" value="ECO:0007669"/>
    <property type="project" value="UniProtKB-KW"/>
</dbReference>
<dbReference type="STRING" id="357804.Ping_3640"/>
<keyword evidence="3" id="KW-0812">Transmembrane</keyword>
<dbReference type="Proteomes" id="UP000000639">
    <property type="component" value="Chromosome"/>
</dbReference>